<keyword evidence="1" id="KW-1133">Transmembrane helix</keyword>
<feature type="transmembrane region" description="Helical" evidence="1">
    <location>
        <begin position="133"/>
        <end position="151"/>
    </location>
</feature>
<feature type="transmembrane region" description="Helical" evidence="1">
    <location>
        <begin position="252"/>
        <end position="271"/>
    </location>
</feature>
<proteinExistence type="predicted"/>
<reference evidence="2 3" key="1">
    <citation type="submission" date="2017-06" db="EMBL/GenBank/DDBJ databases">
        <authorList>
            <person name="Kim H.J."/>
            <person name="Triplett B.A."/>
        </authorList>
    </citation>
    <scope>NUCLEOTIDE SEQUENCE [LARGE SCALE GENOMIC DNA]</scope>
    <source>
        <strain evidence="2 3">CGMCC 4.2132</strain>
    </source>
</reference>
<organism evidence="2 3">
    <name type="scientific">Streptosporangium subroseum</name>
    <dbReference type="NCBI Taxonomy" id="106412"/>
    <lineage>
        <taxon>Bacteria</taxon>
        <taxon>Bacillati</taxon>
        <taxon>Actinomycetota</taxon>
        <taxon>Actinomycetes</taxon>
        <taxon>Streptosporangiales</taxon>
        <taxon>Streptosporangiaceae</taxon>
        <taxon>Streptosporangium</taxon>
    </lineage>
</organism>
<sequence length="272" mass="27921">MLPAWWTQATRPMLEAGDSPGTGAWIAVILISVSTLAGAWLARRESTRLAVRLAIASAMMMIIALTDMLPDAWQDAVETGVPLWVVGIAVAFGFLVITYFTRKGCACPSDSGRSPVGLYAPGGHRRLKETVNAALFGGMGTAAALTAHRAIEGATLALTASTVVVIALMAHSAGEGLALAALLDVAGQRLAPWLVVACVSPAVGVVVATFSPLPGQVVPVLLGMVTGVLLRTAIVGLKLAAGRQENGRLSRGQLVIATAVAITVGVLLAMAR</sequence>
<accession>A0A239HKJ7</accession>
<dbReference type="RefSeq" id="WP_143653266.1">
    <property type="nucleotide sequence ID" value="NZ_FZOD01000017.1"/>
</dbReference>
<evidence type="ECO:0000313" key="3">
    <source>
        <dbReference type="Proteomes" id="UP000198282"/>
    </source>
</evidence>
<evidence type="ECO:0000256" key="1">
    <source>
        <dbReference type="SAM" id="Phobius"/>
    </source>
</evidence>
<keyword evidence="1" id="KW-0472">Membrane</keyword>
<feature type="transmembrane region" description="Helical" evidence="1">
    <location>
        <begin position="49"/>
        <end position="69"/>
    </location>
</feature>
<gene>
    <name evidence="2" type="ORF">SAMN05216276_10172</name>
</gene>
<name>A0A239HKJ7_9ACTN</name>
<dbReference type="EMBL" id="FZOD01000017">
    <property type="protein sequence ID" value="SNS81675.1"/>
    <property type="molecule type" value="Genomic_DNA"/>
</dbReference>
<evidence type="ECO:0000313" key="2">
    <source>
        <dbReference type="EMBL" id="SNS81675.1"/>
    </source>
</evidence>
<keyword evidence="1" id="KW-0812">Transmembrane</keyword>
<protein>
    <submittedName>
        <fullName evidence="2">Zinc transporter, ZIP family</fullName>
    </submittedName>
</protein>
<dbReference type="AlphaFoldDB" id="A0A239HKJ7"/>
<feature type="transmembrane region" description="Helical" evidence="1">
    <location>
        <begin position="81"/>
        <end position="100"/>
    </location>
</feature>
<keyword evidence="3" id="KW-1185">Reference proteome</keyword>
<dbReference type="Proteomes" id="UP000198282">
    <property type="component" value="Unassembled WGS sequence"/>
</dbReference>
<feature type="transmembrane region" description="Helical" evidence="1">
    <location>
        <begin position="190"/>
        <end position="211"/>
    </location>
</feature>
<feature type="transmembrane region" description="Helical" evidence="1">
    <location>
        <begin position="22"/>
        <end position="42"/>
    </location>
</feature>
<feature type="transmembrane region" description="Helical" evidence="1">
    <location>
        <begin position="217"/>
        <end position="240"/>
    </location>
</feature>
<dbReference type="OrthoDB" id="4226602at2"/>
<feature type="transmembrane region" description="Helical" evidence="1">
    <location>
        <begin position="157"/>
        <end position="183"/>
    </location>
</feature>